<dbReference type="AlphaFoldDB" id="H2KR75"/>
<proteinExistence type="predicted"/>
<organism evidence="1 2">
    <name type="scientific">Clonorchis sinensis</name>
    <name type="common">Chinese liver fluke</name>
    <dbReference type="NCBI Taxonomy" id="79923"/>
    <lineage>
        <taxon>Eukaryota</taxon>
        <taxon>Metazoa</taxon>
        <taxon>Spiralia</taxon>
        <taxon>Lophotrochozoa</taxon>
        <taxon>Platyhelminthes</taxon>
        <taxon>Trematoda</taxon>
        <taxon>Digenea</taxon>
        <taxon>Opisthorchiida</taxon>
        <taxon>Opisthorchiata</taxon>
        <taxon>Opisthorchiidae</taxon>
        <taxon>Clonorchis</taxon>
    </lineage>
</organism>
<dbReference type="GO" id="GO:0007508">
    <property type="term" value="P:larval heart development"/>
    <property type="evidence" value="ECO:0007669"/>
    <property type="project" value="TreeGrafter"/>
</dbReference>
<gene>
    <name evidence="1" type="ORF">CLF_105623</name>
</gene>
<reference evidence="1" key="1">
    <citation type="journal article" date="2011" name="Genome Biol.">
        <title>The draft genome of the carcinogenic human liver fluke Clonorchis sinensis.</title>
        <authorList>
            <person name="Wang X."/>
            <person name="Chen W."/>
            <person name="Huang Y."/>
            <person name="Sun J."/>
            <person name="Men J."/>
            <person name="Liu H."/>
            <person name="Luo F."/>
            <person name="Guo L."/>
            <person name="Lv X."/>
            <person name="Deng C."/>
            <person name="Zhou C."/>
            <person name="Fan Y."/>
            <person name="Li X."/>
            <person name="Huang L."/>
            <person name="Hu Y."/>
            <person name="Liang C."/>
            <person name="Hu X."/>
            <person name="Xu J."/>
            <person name="Yu X."/>
        </authorList>
    </citation>
    <scope>NUCLEOTIDE SEQUENCE [LARGE SCALE GENOMIC DNA]</scope>
    <source>
        <strain evidence="1">Henan</strain>
    </source>
</reference>
<dbReference type="GO" id="GO:0031012">
    <property type="term" value="C:extracellular matrix"/>
    <property type="evidence" value="ECO:0007669"/>
    <property type="project" value="TreeGrafter"/>
</dbReference>
<reference key="2">
    <citation type="submission" date="2011-10" db="EMBL/GenBank/DDBJ databases">
        <title>The genome and transcriptome sequence of Clonorchis sinensis provide insights into the carcinogenic liver fluke.</title>
        <authorList>
            <person name="Wang X."/>
            <person name="Huang Y."/>
            <person name="Chen W."/>
            <person name="Liu H."/>
            <person name="Guo L."/>
            <person name="Chen Y."/>
            <person name="Luo F."/>
            <person name="Zhou W."/>
            <person name="Sun J."/>
            <person name="Mao Q."/>
            <person name="Liang P."/>
            <person name="Zhou C."/>
            <person name="Tian Y."/>
            <person name="Men J."/>
            <person name="Lv X."/>
            <person name="Huang L."/>
            <person name="Zhou J."/>
            <person name="Hu Y."/>
            <person name="Li R."/>
            <person name="Zhang F."/>
            <person name="Lei H."/>
            <person name="Li X."/>
            <person name="Hu X."/>
            <person name="Liang C."/>
            <person name="Xu J."/>
            <person name="Wu Z."/>
            <person name="Yu X."/>
        </authorList>
    </citation>
    <scope>NUCLEOTIDE SEQUENCE</scope>
    <source>
        <strain>Henan</strain>
    </source>
</reference>
<protein>
    <recommendedName>
        <fullName evidence="3">Endonuclease/exonuclease/phosphatase domain-containing protein</fullName>
    </recommendedName>
</protein>
<sequence>MLRRDLYCHTGQRPSPCATGASKVFQCLVIGVFSVLTDLMGEPDQQYGSFSNAVLHGRTDVVGGFRLVQIDRPNRGHPDIAPVFQQSAWTQHVIAPTRYRAGQQPSLLDWVITSERHFVDQAIINAPLGRSDHCVLTFDFICYRVRKPEPQMWIRNFGRADFSGMRIFLDQVKRGQASLEDLYGTIVQKIHEADEMFVPKNQHAVG</sequence>
<evidence type="ECO:0000313" key="2">
    <source>
        <dbReference type="Proteomes" id="UP000008909"/>
    </source>
</evidence>
<keyword evidence="2" id="KW-1185">Reference proteome</keyword>
<dbReference type="GO" id="GO:0061343">
    <property type="term" value="P:cell adhesion involved in heart morphogenesis"/>
    <property type="evidence" value="ECO:0007669"/>
    <property type="project" value="TreeGrafter"/>
</dbReference>
<name>H2KR75_CLOSI</name>
<dbReference type="EMBL" id="DF143117">
    <property type="protein sequence ID" value="GAA33569.2"/>
    <property type="molecule type" value="Genomic_DNA"/>
</dbReference>
<accession>H2KR75</accession>
<dbReference type="PANTHER" id="PTHR33395">
    <property type="entry name" value="TRANSCRIPTASE, PUTATIVE-RELATED-RELATED"/>
    <property type="match status" value="1"/>
</dbReference>
<dbReference type="Proteomes" id="UP000008909">
    <property type="component" value="Unassembled WGS sequence"/>
</dbReference>
<evidence type="ECO:0008006" key="3">
    <source>
        <dbReference type="Google" id="ProtNLM"/>
    </source>
</evidence>
<evidence type="ECO:0000313" key="1">
    <source>
        <dbReference type="EMBL" id="GAA33569.2"/>
    </source>
</evidence>
<dbReference type="PANTHER" id="PTHR33395:SF21">
    <property type="entry name" value="PERICARDIN"/>
    <property type="match status" value="1"/>
</dbReference>